<name>A0A7J8MPH9_9ROSI</name>
<dbReference type="EMBL" id="JABEZX010000009">
    <property type="protein sequence ID" value="MBA0566482.1"/>
    <property type="molecule type" value="Genomic_DNA"/>
</dbReference>
<comment type="caution">
    <text evidence="1">The sequence shown here is derived from an EMBL/GenBank/DDBJ whole genome shotgun (WGS) entry which is preliminary data.</text>
</comment>
<keyword evidence="2" id="KW-1185">Reference proteome</keyword>
<gene>
    <name evidence="1" type="ORF">Golob_011294</name>
</gene>
<protein>
    <submittedName>
        <fullName evidence="1">Uncharacterized protein</fullName>
    </submittedName>
</protein>
<sequence>MAKSQHLKCPCRMNQVESKLSKHEDVNGNEAKEHVFAQIDAALTHVGEQRKVNSGTVAA</sequence>
<evidence type="ECO:0000313" key="2">
    <source>
        <dbReference type="Proteomes" id="UP000593572"/>
    </source>
</evidence>
<organism evidence="1 2">
    <name type="scientific">Gossypium lobatum</name>
    <dbReference type="NCBI Taxonomy" id="34289"/>
    <lineage>
        <taxon>Eukaryota</taxon>
        <taxon>Viridiplantae</taxon>
        <taxon>Streptophyta</taxon>
        <taxon>Embryophyta</taxon>
        <taxon>Tracheophyta</taxon>
        <taxon>Spermatophyta</taxon>
        <taxon>Magnoliopsida</taxon>
        <taxon>eudicotyledons</taxon>
        <taxon>Gunneridae</taxon>
        <taxon>Pentapetalae</taxon>
        <taxon>rosids</taxon>
        <taxon>malvids</taxon>
        <taxon>Malvales</taxon>
        <taxon>Malvaceae</taxon>
        <taxon>Malvoideae</taxon>
        <taxon>Gossypium</taxon>
    </lineage>
</organism>
<reference evidence="1 2" key="1">
    <citation type="journal article" date="2019" name="Genome Biol. Evol.">
        <title>Insights into the evolution of the New World diploid cottons (Gossypium, subgenus Houzingenia) based on genome sequencing.</title>
        <authorList>
            <person name="Grover C.E."/>
            <person name="Arick M.A. 2nd"/>
            <person name="Thrash A."/>
            <person name="Conover J.L."/>
            <person name="Sanders W.S."/>
            <person name="Peterson D.G."/>
            <person name="Frelichowski J.E."/>
            <person name="Scheffler J.A."/>
            <person name="Scheffler B.E."/>
            <person name="Wendel J.F."/>
        </authorList>
    </citation>
    <scope>NUCLEOTIDE SEQUENCE [LARGE SCALE GENOMIC DNA]</scope>
    <source>
        <strain evidence="1">157</strain>
        <tissue evidence="1">Leaf</tissue>
    </source>
</reference>
<accession>A0A7J8MPH9</accession>
<dbReference type="AlphaFoldDB" id="A0A7J8MPH9"/>
<proteinExistence type="predicted"/>
<dbReference type="Proteomes" id="UP000593572">
    <property type="component" value="Unassembled WGS sequence"/>
</dbReference>
<evidence type="ECO:0000313" key="1">
    <source>
        <dbReference type="EMBL" id="MBA0566482.1"/>
    </source>
</evidence>